<dbReference type="SUPFAM" id="SSF54427">
    <property type="entry name" value="NTF2-like"/>
    <property type="match status" value="1"/>
</dbReference>
<dbReference type="AlphaFoldDB" id="Q6LKM5"/>
<dbReference type="PANTHER" id="PTHR38436">
    <property type="entry name" value="POLYKETIDE CYCLASE SNOAL-LIKE DOMAIN"/>
    <property type="match status" value="1"/>
</dbReference>
<gene>
    <name evidence="1" type="ordered locus">PBPRB0239</name>
</gene>
<protein>
    <recommendedName>
        <fullName evidence="3">Ester cyclase</fullName>
    </recommendedName>
</protein>
<sequence>MSLTITKYEQIWVDGLNRGDVSGADEAFATNCVIHMAGAPDPNLSVSDFKDLVSGLLTAFPDLHTSVNDQMVSGDKVATRWTAIGTHTGPLGGSPPSGNKAKFEGLILDRVVEGQVVERWEQWDQMGMLQQIGLV</sequence>
<dbReference type="Proteomes" id="UP000000593">
    <property type="component" value="Chromosome 2"/>
</dbReference>
<evidence type="ECO:0000313" key="1">
    <source>
        <dbReference type="EMBL" id="CAG22112.1"/>
    </source>
</evidence>
<dbReference type="PANTHER" id="PTHR38436:SF1">
    <property type="entry name" value="ESTER CYCLASE"/>
    <property type="match status" value="1"/>
</dbReference>
<reference evidence="2" key="1">
    <citation type="journal article" date="2005" name="Science">
        <title>Life at depth: Photobacterium profundum genome sequence and expression analysis.</title>
        <authorList>
            <person name="Vezzi A."/>
            <person name="Campanaro S."/>
            <person name="D'Angelo M."/>
            <person name="Simonato F."/>
            <person name="Vitulo N."/>
            <person name="Lauro F.M."/>
            <person name="Cestaro A."/>
            <person name="Malacrida G."/>
            <person name="Simionati B."/>
            <person name="Cannata N."/>
            <person name="Romualdi C."/>
            <person name="Bartlett D.H."/>
            <person name="Valle G."/>
        </authorList>
    </citation>
    <scope>NUCLEOTIDE SEQUENCE [LARGE SCALE GENOMIC DNA]</scope>
    <source>
        <strain evidence="2">ATCC BAA-1253 / SS9</strain>
    </source>
</reference>
<accession>Q6LKM5</accession>
<dbReference type="Gene3D" id="3.10.450.50">
    <property type="match status" value="1"/>
</dbReference>
<dbReference type="InterPro" id="IPR032710">
    <property type="entry name" value="NTF2-like_dom_sf"/>
</dbReference>
<name>Q6LKM5_PHOPR</name>
<evidence type="ECO:0008006" key="3">
    <source>
        <dbReference type="Google" id="ProtNLM"/>
    </source>
</evidence>
<dbReference type="KEGG" id="ppr:PBPRB0239"/>
<keyword evidence="2" id="KW-1185">Reference proteome</keyword>
<dbReference type="eggNOG" id="COG5485">
    <property type="taxonomic scope" value="Bacteria"/>
</dbReference>
<dbReference type="Pfam" id="PF07366">
    <property type="entry name" value="SnoaL"/>
    <property type="match status" value="1"/>
</dbReference>
<proteinExistence type="predicted"/>
<dbReference type="EMBL" id="CR378675">
    <property type="protein sequence ID" value="CAG22112.1"/>
    <property type="molecule type" value="Genomic_DNA"/>
</dbReference>
<dbReference type="GO" id="GO:0030638">
    <property type="term" value="P:polyketide metabolic process"/>
    <property type="evidence" value="ECO:0007669"/>
    <property type="project" value="InterPro"/>
</dbReference>
<dbReference type="InterPro" id="IPR009959">
    <property type="entry name" value="Cyclase_SnoaL-like"/>
</dbReference>
<dbReference type="HOGENOM" id="CLU_100997_5_0_6"/>
<organism evidence="1 2">
    <name type="scientific">Photobacterium profundum (strain SS9)</name>
    <dbReference type="NCBI Taxonomy" id="298386"/>
    <lineage>
        <taxon>Bacteria</taxon>
        <taxon>Pseudomonadati</taxon>
        <taxon>Pseudomonadota</taxon>
        <taxon>Gammaproteobacteria</taxon>
        <taxon>Vibrionales</taxon>
        <taxon>Vibrionaceae</taxon>
        <taxon>Photobacterium</taxon>
    </lineage>
</organism>
<evidence type="ECO:0000313" key="2">
    <source>
        <dbReference type="Proteomes" id="UP000000593"/>
    </source>
</evidence>